<feature type="region of interest" description="Disordered" evidence="1">
    <location>
        <begin position="49"/>
        <end position="90"/>
    </location>
</feature>
<feature type="compositionally biased region" description="Basic residues" evidence="1">
    <location>
        <begin position="80"/>
        <end position="90"/>
    </location>
</feature>
<feature type="compositionally biased region" description="Basic and acidic residues" evidence="1">
    <location>
        <begin position="49"/>
        <end position="63"/>
    </location>
</feature>
<evidence type="ECO:0000256" key="1">
    <source>
        <dbReference type="SAM" id="MobiDB-lite"/>
    </source>
</evidence>
<feature type="non-terminal residue" evidence="2">
    <location>
        <position position="90"/>
    </location>
</feature>
<dbReference type="EMBL" id="BKCJ011834546">
    <property type="protein sequence ID" value="GFD56891.1"/>
    <property type="molecule type" value="Genomic_DNA"/>
</dbReference>
<comment type="caution">
    <text evidence="2">The sequence shown here is derived from an EMBL/GenBank/DDBJ whole genome shotgun (WGS) entry which is preliminary data.</text>
</comment>
<gene>
    <name evidence="2" type="ORF">Tci_928860</name>
</gene>
<feature type="non-terminal residue" evidence="2">
    <location>
        <position position="1"/>
    </location>
</feature>
<organism evidence="2">
    <name type="scientific">Tanacetum cinerariifolium</name>
    <name type="common">Dalmatian daisy</name>
    <name type="synonym">Chrysanthemum cinerariifolium</name>
    <dbReference type="NCBI Taxonomy" id="118510"/>
    <lineage>
        <taxon>Eukaryota</taxon>
        <taxon>Viridiplantae</taxon>
        <taxon>Streptophyta</taxon>
        <taxon>Embryophyta</taxon>
        <taxon>Tracheophyta</taxon>
        <taxon>Spermatophyta</taxon>
        <taxon>Magnoliopsida</taxon>
        <taxon>eudicotyledons</taxon>
        <taxon>Gunneridae</taxon>
        <taxon>Pentapetalae</taxon>
        <taxon>asterids</taxon>
        <taxon>campanulids</taxon>
        <taxon>Asterales</taxon>
        <taxon>Asteraceae</taxon>
        <taxon>Asteroideae</taxon>
        <taxon>Anthemideae</taxon>
        <taxon>Anthemidinae</taxon>
        <taxon>Tanacetum</taxon>
    </lineage>
</organism>
<accession>A0A699XJ13</accession>
<name>A0A699XJ13_TANCI</name>
<protein>
    <submittedName>
        <fullName evidence="2">Uncharacterized protein</fullName>
    </submittedName>
</protein>
<proteinExistence type="predicted"/>
<dbReference type="AlphaFoldDB" id="A0A699XJ13"/>
<reference evidence="2" key="1">
    <citation type="journal article" date="2019" name="Sci. Rep.">
        <title>Draft genome of Tanacetum cinerariifolium, the natural source of mosquito coil.</title>
        <authorList>
            <person name="Yamashiro T."/>
            <person name="Shiraishi A."/>
            <person name="Satake H."/>
            <person name="Nakayama K."/>
        </authorList>
    </citation>
    <scope>NUCLEOTIDE SEQUENCE</scope>
</reference>
<sequence length="90" mass="10162">VFTNDPYASESVANVFNVESNTNKPSTDTSKTHRTDALIIEDWISDSKDETEIESVPKQREPSFVKSTKHVKSSKESVKKVKHNKQAKNL</sequence>
<evidence type="ECO:0000313" key="2">
    <source>
        <dbReference type="EMBL" id="GFD56891.1"/>
    </source>
</evidence>